<accession>A0ABD2SJI1</accession>
<gene>
    <name evidence="1" type="ORF">AABB24_023457</name>
</gene>
<name>A0ABD2SJI1_9SOLN</name>
<dbReference type="AlphaFoldDB" id="A0ABD2SJI1"/>
<keyword evidence="2" id="KW-1185">Reference proteome</keyword>
<dbReference type="EMBL" id="JBJKTR010000014">
    <property type="protein sequence ID" value="KAL3344032.1"/>
    <property type="molecule type" value="Genomic_DNA"/>
</dbReference>
<sequence length="229" mass="25721">MASAALSVANSSVHVSNNKGSFSEFTGLRTSSAVPFRVGRKTNDDLLSLVAFQTSIAYSKDPRQLHTPTMVTKGCLVQATGTLDVQELQLSTLCQPQLVHLRLWPLSFPASRVNSMALTYVSPLPMYRSWTLSFKYQRRHLQRKRMLHSGSLLTRSLLAFSPSAMSHLFHLTLDALIFHQLCIVHLPWSCEMTWLSLLLGMTMNGVSHREWLISLTLLPTNGYENAIIY</sequence>
<proteinExistence type="predicted"/>
<evidence type="ECO:0000313" key="1">
    <source>
        <dbReference type="EMBL" id="KAL3344032.1"/>
    </source>
</evidence>
<dbReference type="Proteomes" id="UP001627284">
    <property type="component" value="Unassembled WGS sequence"/>
</dbReference>
<reference evidence="1 2" key="1">
    <citation type="submission" date="2024-05" db="EMBL/GenBank/DDBJ databases">
        <title>De novo assembly of an allotetraploid wild potato.</title>
        <authorList>
            <person name="Hosaka A.J."/>
        </authorList>
    </citation>
    <scope>NUCLEOTIDE SEQUENCE [LARGE SCALE GENOMIC DNA]</scope>
    <source>
        <tissue evidence="1">Young leaves</tissue>
    </source>
</reference>
<comment type="caution">
    <text evidence="1">The sequence shown here is derived from an EMBL/GenBank/DDBJ whole genome shotgun (WGS) entry which is preliminary data.</text>
</comment>
<organism evidence="1 2">
    <name type="scientific">Solanum stoloniferum</name>
    <dbReference type="NCBI Taxonomy" id="62892"/>
    <lineage>
        <taxon>Eukaryota</taxon>
        <taxon>Viridiplantae</taxon>
        <taxon>Streptophyta</taxon>
        <taxon>Embryophyta</taxon>
        <taxon>Tracheophyta</taxon>
        <taxon>Spermatophyta</taxon>
        <taxon>Magnoliopsida</taxon>
        <taxon>eudicotyledons</taxon>
        <taxon>Gunneridae</taxon>
        <taxon>Pentapetalae</taxon>
        <taxon>asterids</taxon>
        <taxon>lamiids</taxon>
        <taxon>Solanales</taxon>
        <taxon>Solanaceae</taxon>
        <taxon>Solanoideae</taxon>
        <taxon>Solaneae</taxon>
        <taxon>Solanum</taxon>
    </lineage>
</organism>
<evidence type="ECO:0000313" key="2">
    <source>
        <dbReference type="Proteomes" id="UP001627284"/>
    </source>
</evidence>
<protein>
    <submittedName>
        <fullName evidence="1">Uncharacterized protein</fullName>
    </submittedName>
</protein>